<evidence type="ECO:0000259" key="14">
    <source>
        <dbReference type="PROSITE" id="PS51843"/>
    </source>
</evidence>
<reference evidence="15" key="1">
    <citation type="journal article" date="2013" name="Genetics">
        <title>The draft genome and transcriptome of Panagrellus redivivus are shaped by the harsh demands of a free-living lifestyle.</title>
        <authorList>
            <person name="Srinivasan J."/>
            <person name="Dillman A.R."/>
            <person name="Macchietto M.G."/>
            <person name="Heikkinen L."/>
            <person name="Lakso M."/>
            <person name="Fracchia K.M."/>
            <person name="Antoshechkin I."/>
            <person name="Mortazavi A."/>
            <person name="Wong G."/>
            <person name="Sternberg P.W."/>
        </authorList>
    </citation>
    <scope>NUCLEOTIDE SEQUENCE [LARGE SCALE GENOMIC DNA]</scope>
    <source>
        <strain evidence="15">MT8872</strain>
    </source>
</reference>
<evidence type="ECO:0000313" key="16">
    <source>
        <dbReference type="WBParaSite" id="Pan_g18605.t1"/>
    </source>
</evidence>
<evidence type="ECO:0000256" key="1">
    <source>
        <dbReference type="ARBA" id="ARBA00004123"/>
    </source>
</evidence>
<dbReference type="PROSITE" id="PS51843">
    <property type="entry name" value="NR_LBD"/>
    <property type="match status" value="1"/>
</dbReference>
<proteinExistence type="inferred from homology"/>
<dbReference type="Proteomes" id="UP000492821">
    <property type="component" value="Unassembled WGS sequence"/>
</dbReference>
<comment type="subcellular location">
    <subcellularLocation>
        <location evidence="1 11">Nucleus</location>
    </subcellularLocation>
</comment>
<evidence type="ECO:0000256" key="6">
    <source>
        <dbReference type="ARBA" id="ARBA00023015"/>
    </source>
</evidence>
<feature type="compositionally biased region" description="Polar residues" evidence="12">
    <location>
        <begin position="22"/>
        <end position="41"/>
    </location>
</feature>
<dbReference type="PROSITE" id="PS00031">
    <property type="entry name" value="NUCLEAR_REC_DBD_1"/>
    <property type="match status" value="1"/>
</dbReference>
<dbReference type="WBParaSite" id="Pan_g18605.t1">
    <property type="protein sequence ID" value="Pan_g18605.t1"/>
    <property type="gene ID" value="Pan_g18605"/>
</dbReference>
<feature type="domain" description="Nuclear receptor" evidence="13">
    <location>
        <begin position="68"/>
        <end position="143"/>
    </location>
</feature>
<evidence type="ECO:0000256" key="4">
    <source>
        <dbReference type="ARBA" id="ARBA00022771"/>
    </source>
</evidence>
<feature type="compositionally biased region" description="Low complexity" evidence="12">
    <location>
        <begin position="8"/>
        <end position="21"/>
    </location>
</feature>
<dbReference type="PANTHER" id="PTHR46011:SF6">
    <property type="entry name" value="HIGH ZINC ACTIVATED NUCLEAR RECEPTOR PROTEIN"/>
    <property type="match status" value="1"/>
</dbReference>
<dbReference type="CDD" id="cd06960">
    <property type="entry name" value="NR_DBD_HNF4A"/>
    <property type="match status" value="1"/>
</dbReference>
<dbReference type="AlphaFoldDB" id="A0A7E4ZUP4"/>
<evidence type="ECO:0000256" key="9">
    <source>
        <dbReference type="ARBA" id="ARBA00023170"/>
    </source>
</evidence>
<dbReference type="SUPFAM" id="SSF57716">
    <property type="entry name" value="Glucocorticoid receptor-like (DNA-binding domain)"/>
    <property type="match status" value="1"/>
</dbReference>
<evidence type="ECO:0000256" key="11">
    <source>
        <dbReference type="RuleBase" id="RU004334"/>
    </source>
</evidence>
<keyword evidence="5 11" id="KW-0862">Zinc</keyword>
<dbReference type="Gene3D" id="1.10.565.10">
    <property type="entry name" value="Retinoid X Receptor"/>
    <property type="match status" value="1"/>
</dbReference>
<evidence type="ECO:0000259" key="13">
    <source>
        <dbReference type="PROSITE" id="PS51030"/>
    </source>
</evidence>
<dbReference type="SMART" id="SM00430">
    <property type="entry name" value="HOLI"/>
    <property type="match status" value="1"/>
</dbReference>
<dbReference type="GO" id="GO:0008270">
    <property type="term" value="F:zinc ion binding"/>
    <property type="evidence" value="ECO:0007669"/>
    <property type="project" value="UniProtKB-KW"/>
</dbReference>
<reference evidence="16" key="2">
    <citation type="submission" date="2020-10" db="UniProtKB">
        <authorList>
            <consortium name="WormBaseParasite"/>
        </authorList>
    </citation>
    <scope>IDENTIFICATION</scope>
</reference>
<evidence type="ECO:0000256" key="10">
    <source>
        <dbReference type="ARBA" id="ARBA00023242"/>
    </source>
</evidence>
<dbReference type="SUPFAM" id="SSF48508">
    <property type="entry name" value="Nuclear receptor ligand-binding domain"/>
    <property type="match status" value="1"/>
</dbReference>
<dbReference type="PANTHER" id="PTHR46011">
    <property type="entry name" value="NUCLEAR HORMONE RECEPTOR FAMILY MEMBER NHR-86-RELATED"/>
    <property type="match status" value="1"/>
</dbReference>
<dbReference type="InterPro" id="IPR000536">
    <property type="entry name" value="Nucl_hrmn_rcpt_lig-bd"/>
</dbReference>
<sequence length="508" mass="56110">MATTLNLTETTRSVDSVVTTSPMAMTTSPLSDGGSRTSGIASVSSSNSNDCPAPASTSPPTDTVACGGGKCVICEDVAHGMHFGALACRACAAFFRRSTISARKYVCRFGDKCVVSKEVRFCCRSCRFQKCTLNGMKTDAVQRHRDYIGPRKDNPPYSTSDTVCQLASNQPSTSTSVITTATPNEVSFTYSFTPQASFLGLFHPIPGSALNLSIPIGLPVVDSLTHLTKNDIYKTLDIPCTNPIPILSEISRGYKKLCLIRRTASGLMDNAGLMKLFNNTSDISEGTYNDRIAAIKTDLPLVSEMLNSHFLALSHFSMDSKWHLLRNFFSSFLIAEQGINTARVFPDPTDPRVLFSCRYYVNIDNMEKYFSVEACKSDPVEVASMFEKLFRRFRALVYNVMRNLDLNDDEIAGVLGMLFWSQNLNALSPAEAELARQTLEAILDELYYVCRCRVTDLNELGTRFGRICGLLPVIRKCALDIVESFSVIKVLNIFDIDTFLSSFMPYAF</sequence>
<evidence type="ECO:0000256" key="8">
    <source>
        <dbReference type="ARBA" id="ARBA00023163"/>
    </source>
</evidence>
<keyword evidence="7 11" id="KW-0238">DNA-binding</keyword>
<keyword evidence="15" id="KW-1185">Reference proteome</keyword>
<dbReference type="InterPro" id="IPR013088">
    <property type="entry name" value="Znf_NHR/GATA"/>
</dbReference>
<dbReference type="InterPro" id="IPR001628">
    <property type="entry name" value="Znf_hrmn_rcpt"/>
</dbReference>
<organism evidence="15 16">
    <name type="scientific">Panagrellus redivivus</name>
    <name type="common">Microworm</name>
    <dbReference type="NCBI Taxonomy" id="6233"/>
    <lineage>
        <taxon>Eukaryota</taxon>
        <taxon>Metazoa</taxon>
        <taxon>Ecdysozoa</taxon>
        <taxon>Nematoda</taxon>
        <taxon>Chromadorea</taxon>
        <taxon>Rhabditida</taxon>
        <taxon>Tylenchina</taxon>
        <taxon>Panagrolaimomorpha</taxon>
        <taxon>Panagrolaimoidea</taxon>
        <taxon>Panagrolaimidae</taxon>
        <taxon>Panagrellus</taxon>
    </lineage>
</organism>
<keyword evidence="6 11" id="KW-0805">Transcription regulation</keyword>
<evidence type="ECO:0000256" key="12">
    <source>
        <dbReference type="SAM" id="MobiDB-lite"/>
    </source>
</evidence>
<comment type="similarity">
    <text evidence="2 11">Belongs to the nuclear hormone receptor family.</text>
</comment>
<evidence type="ECO:0000256" key="7">
    <source>
        <dbReference type="ARBA" id="ARBA00023125"/>
    </source>
</evidence>
<accession>A0A7E4ZUP4</accession>
<keyword evidence="9 11" id="KW-0675">Receptor</keyword>
<dbReference type="Pfam" id="PF00105">
    <property type="entry name" value="zf-C4"/>
    <property type="match status" value="1"/>
</dbReference>
<dbReference type="GO" id="GO:0003700">
    <property type="term" value="F:DNA-binding transcription factor activity"/>
    <property type="evidence" value="ECO:0007669"/>
    <property type="project" value="InterPro"/>
</dbReference>
<evidence type="ECO:0000256" key="5">
    <source>
        <dbReference type="ARBA" id="ARBA00022833"/>
    </source>
</evidence>
<dbReference type="Pfam" id="PF00104">
    <property type="entry name" value="Hormone_recep"/>
    <property type="match status" value="1"/>
</dbReference>
<keyword evidence="4 11" id="KW-0863">Zinc-finger</keyword>
<dbReference type="InterPro" id="IPR049636">
    <property type="entry name" value="HNF4-like_DBD"/>
</dbReference>
<feature type="region of interest" description="Disordered" evidence="12">
    <location>
        <begin position="1"/>
        <end position="45"/>
    </location>
</feature>
<keyword evidence="3 11" id="KW-0479">Metal-binding</keyword>
<protein>
    <submittedName>
        <fullName evidence="16">Nuclear receptor domain-containing protein</fullName>
    </submittedName>
</protein>
<dbReference type="GO" id="GO:0000978">
    <property type="term" value="F:RNA polymerase II cis-regulatory region sequence-specific DNA binding"/>
    <property type="evidence" value="ECO:0007669"/>
    <property type="project" value="InterPro"/>
</dbReference>
<dbReference type="PROSITE" id="PS51030">
    <property type="entry name" value="NUCLEAR_REC_DBD_2"/>
    <property type="match status" value="1"/>
</dbReference>
<dbReference type="InterPro" id="IPR035500">
    <property type="entry name" value="NHR-like_dom_sf"/>
</dbReference>
<evidence type="ECO:0000256" key="2">
    <source>
        <dbReference type="ARBA" id="ARBA00005993"/>
    </source>
</evidence>
<dbReference type="Gene3D" id="3.30.50.10">
    <property type="entry name" value="Erythroid Transcription Factor GATA-1, subunit A"/>
    <property type="match status" value="1"/>
</dbReference>
<keyword evidence="10 11" id="KW-0539">Nucleus</keyword>
<name>A0A7E4ZUP4_PANRE</name>
<dbReference type="PRINTS" id="PR00047">
    <property type="entry name" value="STROIDFINGER"/>
</dbReference>
<feature type="domain" description="NR LBD" evidence="14">
    <location>
        <begin position="242"/>
        <end position="507"/>
    </location>
</feature>
<evidence type="ECO:0000313" key="15">
    <source>
        <dbReference type="Proteomes" id="UP000492821"/>
    </source>
</evidence>
<evidence type="ECO:0000256" key="3">
    <source>
        <dbReference type="ARBA" id="ARBA00022723"/>
    </source>
</evidence>
<keyword evidence="8 11" id="KW-0804">Transcription</keyword>
<dbReference type="GO" id="GO:0005634">
    <property type="term" value="C:nucleus"/>
    <property type="evidence" value="ECO:0007669"/>
    <property type="project" value="UniProtKB-SubCell"/>
</dbReference>
<dbReference type="SMART" id="SM00399">
    <property type="entry name" value="ZnF_C4"/>
    <property type="match status" value="1"/>
</dbReference>